<dbReference type="Proteomes" id="UP000265520">
    <property type="component" value="Unassembled WGS sequence"/>
</dbReference>
<feature type="non-terminal residue" evidence="1">
    <location>
        <position position="57"/>
    </location>
</feature>
<comment type="caution">
    <text evidence="1">The sequence shown here is derived from an EMBL/GenBank/DDBJ whole genome shotgun (WGS) entry which is preliminary data.</text>
</comment>
<organism evidence="1 2">
    <name type="scientific">Trifolium medium</name>
    <dbReference type="NCBI Taxonomy" id="97028"/>
    <lineage>
        <taxon>Eukaryota</taxon>
        <taxon>Viridiplantae</taxon>
        <taxon>Streptophyta</taxon>
        <taxon>Embryophyta</taxon>
        <taxon>Tracheophyta</taxon>
        <taxon>Spermatophyta</taxon>
        <taxon>Magnoliopsida</taxon>
        <taxon>eudicotyledons</taxon>
        <taxon>Gunneridae</taxon>
        <taxon>Pentapetalae</taxon>
        <taxon>rosids</taxon>
        <taxon>fabids</taxon>
        <taxon>Fabales</taxon>
        <taxon>Fabaceae</taxon>
        <taxon>Papilionoideae</taxon>
        <taxon>50 kb inversion clade</taxon>
        <taxon>NPAAA clade</taxon>
        <taxon>Hologalegina</taxon>
        <taxon>IRL clade</taxon>
        <taxon>Trifolieae</taxon>
        <taxon>Trifolium</taxon>
    </lineage>
</organism>
<dbReference type="EMBL" id="LXQA010869043">
    <property type="protein sequence ID" value="MCI74836.1"/>
    <property type="molecule type" value="Genomic_DNA"/>
</dbReference>
<proteinExistence type="predicted"/>
<accession>A0A392UQT3</accession>
<protein>
    <submittedName>
        <fullName evidence="1">Uncharacterized protein</fullName>
    </submittedName>
</protein>
<evidence type="ECO:0000313" key="2">
    <source>
        <dbReference type="Proteomes" id="UP000265520"/>
    </source>
</evidence>
<sequence>MKVHQVLKRIDPEESHIEPHQYAGLTPHQNHPAVVCDVPGNPDFRYPAHDSGAPAVS</sequence>
<reference evidence="1 2" key="1">
    <citation type="journal article" date="2018" name="Front. Plant Sci.">
        <title>Red Clover (Trifolium pratense) and Zigzag Clover (T. medium) - A Picture of Genomic Similarities and Differences.</title>
        <authorList>
            <person name="Dluhosova J."/>
            <person name="Istvanek J."/>
            <person name="Nedelnik J."/>
            <person name="Repkova J."/>
        </authorList>
    </citation>
    <scope>NUCLEOTIDE SEQUENCE [LARGE SCALE GENOMIC DNA]</scope>
    <source>
        <strain evidence="2">cv. 10/8</strain>
        <tissue evidence="1">Leaf</tissue>
    </source>
</reference>
<evidence type="ECO:0000313" key="1">
    <source>
        <dbReference type="EMBL" id="MCI74836.1"/>
    </source>
</evidence>
<name>A0A392UQT3_9FABA</name>
<dbReference type="AlphaFoldDB" id="A0A392UQT3"/>
<keyword evidence="2" id="KW-1185">Reference proteome</keyword>